<protein>
    <submittedName>
        <fullName evidence="1">Uncharacterized protein</fullName>
    </submittedName>
</protein>
<reference evidence="2" key="1">
    <citation type="submission" date="2013-02" db="EMBL/GenBank/DDBJ databases">
        <authorList>
            <person name="Hughes D."/>
        </authorList>
    </citation>
    <scope>NUCLEOTIDE SEQUENCE</scope>
    <source>
        <strain>Durham</strain>
        <strain evidence="2">NC isolate 2 -- Noor lab</strain>
    </source>
</reference>
<dbReference type="EMBL" id="CAQQ02182865">
    <property type="status" value="NOT_ANNOTATED_CDS"/>
    <property type="molecule type" value="Genomic_DNA"/>
</dbReference>
<sequence>MERLLSLNVNTVRVLEVGGSWRTNFTLRKEKTYAFSRKVTSNDSKVHCTIETRTGLDRTSSIASTFSPN</sequence>
<dbReference type="EMBL" id="CAQQ02182866">
    <property type="status" value="NOT_ANNOTATED_CDS"/>
    <property type="molecule type" value="Genomic_DNA"/>
</dbReference>
<keyword evidence="2" id="KW-1185">Reference proteome</keyword>
<accession>T1GHH3</accession>
<dbReference type="HOGENOM" id="CLU_2778768_0_0_1"/>
<organism evidence="1 2">
    <name type="scientific">Megaselia scalaris</name>
    <name type="common">Humpbacked fly</name>
    <name type="synonym">Phora scalaris</name>
    <dbReference type="NCBI Taxonomy" id="36166"/>
    <lineage>
        <taxon>Eukaryota</taxon>
        <taxon>Metazoa</taxon>
        <taxon>Ecdysozoa</taxon>
        <taxon>Arthropoda</taxon>
        <taxon>Hexapoda</taxon>
        <taxon>Insecta</taxon>
        <taxon>Pterygota</taxon>
        <taxon>Neoptera</taxon>
        <taxon>Endopterygota</taxon>
        <taxon>Diptera</taxon>
        <taxon>Brachycera</taxon>
        <taxon>Muscomorpha</taxon>
        <taxon>Platypezoidea</taxon>
        <taxon>Phoridae</taxon>
        <taxon>Megaseliini</taxon>
        <taxon>Megaselia</taxon>
    </lineage>
</organism>
<name>T1GHH3_MEGSC</name>
<dbReference type="Proteomes" id="UP000015102">
    <property type="component" value="Unassembled WGS sequence"/>
</dbReference>
<evidence type="ECO:0000313" key="1">
    <source>
        <dbReference type="EnsemblMetazoa" id="MESCA002874-PA"/>
    </source>
</evidence>
<reference evidence="1" key="2">
    <citation type="submission" date="2015-06" db="UniProtKB">
        <authorList>
            <consortium name="EnsemblMetazoa"/>
        </authorList>
    </citation>
    <scope>IDENTIFICATION</scope>
</reference>
<dbReference type="EnsemblMetazoa" id="MESCA002874-RA">
    <property type="protein sequence ID" value="MESCA002874-PA"/>
    <property type="gene ID" value="MESCA002874"/>
</dbReference>
<proteinExistence type="predicted"/>
<dbReference type="AlphaFoldDB" id="T1GHH3"/>
<evidence type="ECO:0000313" key="2">
    <source>
        <dbReference type="Proteomes" id="UP000015102"/>
    </source>
</evidence>